<keyword evidence="6" id="KW-0695">RNA-directed DNA polymerase</keyword>
<evidence type="ECO:0000256" key="5">
    <source>
        <dbReference type="ARBA" id="ARBA00022801"/>
    </source>
</evidence>
<evidence type="ECO:0000256" key="3">
    <source>
        <dbReference type="ARBA" id="ARBA00022722"/>
    </source>
</evidence>
<dbReference type="Proteomes" id="UP000507470">
    <property type="component" value="Unassembled WGS sequence"/>
</dbReference>
<evidence type="ECO:0000256" key="4">
    <source>
        <dbReference type="ARBA" id="ARBA00022759"/>
    </source>
</evidence>
<keyword evidence="3" id="KW-0540">Nuclease</keyword>
<dbReference type="SUPFAM" id="SSF56672">
    <property type="entry name" value="DNA/RNA polymerases"/>
    <property type="match status" value="1"/>
</dbReference>
<evidence type="ECO:0000313" key="8">
    <source>
        <dbReference type="EMBL" id="CAC5373516.1"/>
    </source>
</evidence>
<accession>A0A6J8AUD9</accession>
<keyword evidence="2" id="KW-0548">Nucleotidyltransferase</keyword>
<dbReference type="FunFam" id="3.10.20.370:FF:000001">
    <property type="entry name" value="Retrovirus-related Pol polyprotein from transposon 17.6-like protein"/>
    <property type="match status" value="1"/>
</dbReference>
<organism evidence="8 9">
    <name type="scientific">Mytilus coruscus</name>
    <name type="common">Sea mussel</name>
    <dbReference type="NCBI Taxonomy" id="42192"/>
    <lineage>
        <taxon>Eukaryota</taxon>
        <taxon>Metazoa</taxon>
        <taxon>Spiralia</taxon>
        <taxon>Lophotrochozoa</taxon>
        <taxon>Mollusca</taxon>
        <taxon>Bivalvia</taxon>
        <taxon>Autobranchia</taxon>
        <taxon>Pteriomorphia</taxon>
        <taxon>Mytilida</taxon>
        <taxon>Mytiloidea</taxon>
        <taxon>Mytilidae</taxon>
        <taxon>Mytilinae</taxon>
        <taxon>Mytilus</taxon>
    </lineage>
</organism>
<dbReference type="InterPro" id="IPR050951">
    <property type="entry name" value="Retrovirus_Pol_polyprotein"/>
</dbReference>
<feature type="domain" description="Reverse transcriptase RNase H-like" evidence="7">
    <location>
        <begin position="21"/>
        <end position="80"/>
    </location>
</feature>
<keyword evidence="5" id="KW-0378">Hydrolase</keyword>
<reference evidence="8 9" key="1">
    <citation type="submission" date="2020-06" db="EMBL/GenBank/DDBJ databases">
        <authorList>
            <person name="Li R."/>
            <person name="Bekaert M."/>
        </authorList>
    </citation>
    <scope>NUCLEOTIDE SEQUENCE [LARGE SCALE GENOMIC DNA]</scope>
    <source>
        <strain evidence="9">wild</strain>
    </source>
</reference>
<dbReference type="GO" id="GO:0003824">
    <property type="term" value="F:catalytic activity"/>
    <property type="evidence" value="ECO:0007669"/>
    <property type="project" value="UniProtKB-KW"/>
</dbReference>
<dbReference type="AlphaFoldDB" id="A0A6J8AUD9"/>
<name>A0A6J8AUD9_MYTCO</name>
<evidence type="ECO:0000256" key="1">
    <source>
        <dbReference type="ARBA" id="ARBA00022679"/>
    </source>
</evidence>
<dbReference type="OrthoDB" id="2286242at2759"/>
<keyword evidence="4" id="KW-0255">Endonuclease</keyword>
<evidence type="ECO:0000256" key="6">
    <source>
        <dbReference type="ARBA" id="ARBA00022918"/>
    </source>
</evidence>
<keyword evidence="1" id="KW-0808">Transferase</keyword>
<proteinExistence type="predicted"/>
<dbReference type="PANTHER" id="PTHR37984:SF5">
    <property type="entry name" value="PROTEIN NYNRIN-LIKE"/>
    <property type="match status" value="1"/>
</dbReference>
<dbReference type="InterPro" id="IPR041373">
    <property type="entry name" value="RT_RNaseH"/>
</dbReference>
<dbReference type="PANTHER" id="PTHR37984">
    <property type="entry name" value="PROTEIN CBG26694"/>
    <property type="match status" value="1"/>
</dbReference>
<evidence type="ECO:0000256" key="2">
    <source>
        <dbReference type="ARBA" id="ARBA00022695"/>
    </source>
</evidence>
<dbReference type="EMBL" id="CACVKT020001910">
    <property type="protein sequence ID" value="CAC5373516.1"/>
    <property type="molecule type" value="Genomic_DNA"/>
</dbReference>
<evidence type="ECO:0000259" key="7">
    <source>
        <dbReference type="Pfam" id="PF17917"/>
    </source>
</evidence>
<sequence length="167" mass="19063">MALERAATNKLPKAETYGYEFAIDASQKGLGAVILQVGKPIAYASRAMTINQQRYAQIEKETLAIVYGCEKFHQYIFGRKETKEDLVPDLTVNELSLLLYLPISQQMYDRFQKSTAEDIELKELTKTVIEGWPLDKSELVKSVTPYWTFRDEISCVDGLLFKSHNTN</sequence>
<keyword evidence="9" id="KW-1185">Reference proteome</keyword>
<evidence type="ECO:0000313" key="9">
    <source>
        <dbReference type="Proteomes" id="UP000507470"/>
    </source>
</evidence>
<gene>
    <name evidence="8" type="ORF">MCOR_11250</name>
</gene>
<protein>
    <recommendedName>
        <fullName evidence="7">Reverse transcriptase RNase H-like domain-containing protein</fullName>
    </recommendedName>
</protein>
<dbReference type="InterPro" id="IPR043502">
    <property type="entry name" value="DNA/RNA_pol_sf"/>
</dbReference>
<dbReference type="Pfam" id="PF17917">
    <property type="entry name" value="RT_RNaseH"/>
    <property type="match status" value="1"/>
</dbReference>